<protein>
    <submittedName>
        <fullName evidence="3">Uncharacterized protein</fullName>
    </submittedName>
</protein>
<dbReference type="EMBL" id="BAABME010008019">
    <property type="protein sequence ID" value="GAA0172216.1"/>
    <property type="molecule type" value="Genomic_DNA"/>
</dbReference>
<keyword evidence="1" id="KW-0175">Coiled coil</keyword>
<organism evidence="3 4">
    <name type="scientific">Lithospermum erythrorhizon</name>
    <name type="common">Purple gromwell</name>
    <name type="synonym">Lithospermum officinale var. erythrorhizon</name>
    <dbReference type="NCBI Taxonomy" id="34254"/>
    <lineage>
        <taxon>Eukaryota</taxon>
        <taxon>Viridiplantae</taxon>
        <taxon>Streptophyta</taxon>
        <taxon>Embryophyta</taxon>
        <taxon>Tracheophyta</taxon>
        <taxon>Spermatophyta</taxon>
        <taxon>Magnoliopsida</taxon>
        <taxon>eudicotyledons</taxon>
        <taxon>Gunneridae</taxon>
        <taxon>Pentapetalae</taxon>
        <taxon>asterids</taxon>
        <taxon>lamiids</taxon>
        <taxon>Boraginales</taxon>
        <taxon>Boraginaceae</taxon>
        <taxon>Boraginoideae</taxon>
        <taxon>Lithospermeae</taxon>
        <taxon>Lithospermum</taxon>
    </lineage>
</organism>
<sequence>MAGKHVVDVDVKGVGKFDVAPEGEIVVLLIKAYEEEQQRLEAEIQLKKGKVVELQSKIQALKTTVPPAVNDPVPADVAEPEVVPSTVNDLVQADVAEPEVIPSTVNDPPSHGGDNPN</sequence>
<evidence type="ECO:0000256" key="1">
    <source>
        <dbReference type="SAM" id="Coils"/>
    </source>
</evidence>
<dbReference type="Proteomes" id="UP001454036">
    <property type="component" value="Unassembled WGS sequence"/>
</dbReference>
<proteinExistence type="predicted"/>
<evidence type="ECO:0000313" key="4">
    <source>
        <dbReference type="Proteomes" id="UP001454036"/>
    </source>
</evidence>
<evidence type="ECO:0000313" key="3">
    <source>
        <dbReference type="EMBL" id="GAA0172216.1"/>
    </source>
</evidence>
<keyword evidence="4" id="KW-1185">Reference proteome</keyword>
<feature type="region of interest" description="Disordered" evidence="2">
    <location>
        <begin position="94"/>
        <end position="117"/>
    </location>
</feature>
<gene>
    <name evidence="3" type="ORF">LIER_26081</name>
</gene>
<reference evidence="3 4" key="1">
    <citation type="submission" date="2024-01" db="EMBL/GenBank/DDBJ databases">
        <title>The complete chloroplast genome sequence of Lithospermum erythrorhizon: insights into the phylogenetic relationship among Boraginaceae species and the maternal lineages of purple gromwells.</title>
        <authorList>
            <person name="Okada T."/>
            <person name="Watanabe K."/>
        </authorList>
    </citation>
    <scope>NUCLEOTIDE SEQUENCE [LARGE SCALE GENOMIC DNA]</scope>
</reference>
<name>A0AAV3RA66_LITER</name>
<comment type="caution">
    <text evidence="3">The sequence shown here is derived from an EMBL/GenBank/DDBJ whole genome shotgun (WGS) entry which is preliminary data.</text>
</comment>
<evidence type="ECO:0000256" key="2">
    <source>
        <dbReference type="SAM" id="MobiDB-lite"/>
    </source>
</evidence>
<dbReference type="AlphaFoldDB" id="A0AAV3RA66"/>
<accession>A0AAV3RA66</accession>
<feature type="coiled-coil region" evidence="1">
    <location>
        <begin position="30"/>
        <end position="57"/>
    </location>
</feature>